<dbReference type="Proteomes" id="UP000776164">
    <property type="component" value="Unassembled WGS sequence"/>
</dbReference>
<dbReference type="EMBL" id="JAFBBU010000001">
    <property type="protein sequence ID" value="MBM7473141.1"/>
    <property type="molecule type" value="Genomic_DNA"/>
</dbReference>
<organism evidence="1 2">
    <name type="scientific">Subtercola frigoramans</name>
    <dbReference type="NCBI Taxonomy" id="120298"/>
    <lineage>
        <taxon>Bacteria</taxon>
        <taxon>Bacillati</taxon>
        <taxon>Actinomycetota</taxon>
        <taxon>Actinomycetes</taxon>
        <taxon>Micrococcales</taxon>
        <taxon>Microbacteriaceae</taxon>
        <taxon>Subtercola</taxon>
    </lineage>
</organism>
<evidence type="ECO:0000313" key="2">
    <source>
        <dbReference type="Proteomes" id="UP000776164"/>
    </source>
</evidence>
<proteinExistence type="predicted"/>
<gene>
    <name evidence="1" type="ORF">JOE66_002775</name>
</gene>
<accession>A0ABS2L7Q9</accession>
<evidence type="ECO:0000313" key="1">
    <source>
        <dbReference type="EMBL" id="MBM7473141.1"/>
    </source>
</evidence>
<keyword evidence="2" id="KW-1185">Reference proteome</keyword>
<sequence>MFFMNHPVVVSSFVEVPVLESDDCERPRRAPRLYPLPVVFTTNFTLPSVLVTKQ</sequence>
<name>A0ABS2L7Q9_9MICO</name>
<protein>
    <submittedName>
        <fullName evidence="1">Uncharacterized protein</fullName>
    </submittedName>
</protein>
<reference evidence="1 2" key="1">
    <citation type="submission" date="2021-01" db="EMBL/GenBank/DDBJ databases">
        <title>Sequencing the genomes of 1000 actinobacteria strains.</title>
        <authorList>
            <person name="Klenk H.-P."/>
        </authorList>
    </citation>
    <scope>NUCLEOTIDE SEQUENCE [LARGE SCALE GENOMIC DNA]</scope>
    <source>
        <strain evidence="1 2">DSM 13057</strain>
    </source>
</reference>
<comment type="caution">
    <text evidence="1">The sequence shown here is derived from an EMBL/GenBank/DDBJ whole genome shotgun (WGS) entry which is preliminary data.</text>
</comment>